<dbReference type="GO" id="GO:0015074">
    <property type="term" value="P:DNA integration"/>
    <property type="evidence" value="ECO:0007669"/>
    <property type="project" value="UniProtKB-KW"/>
</dbReference>
<evidence type="ECO:0000256" key="1">
    <source>
        <dbReference type="ARBA" id="ARBA00008857"/>
    </source>
</evidence>
<keyword evidence="4" id="KW-0233">DNA recombination</keyword>
<dbReference type="InterPro" id="IPR011010">
    <property type="entry name" value="DNA_brk_join_enz"/>
</dbReference>
<evidence type="ECO:0000259" key="6">
    <source>
        <dbReference type="PROSITE" id="PS51898"/>
    </source>
</evidence>
<sequence length="383" mass="43787">MTNKITFTQARLKNISPPTSGRIDYIDAEQPKLICRISSSGTRSFMVRKRANGKLRNVTIGKCSDWNVKDARIEAQRILLELARNEDPISNKRKSRARKTTLAELLTLYLDNRSLKPKTIEDYQYKTNKYLSDWLDKPVAEIKTHDVQMKFKELSLIGETTANATMRILRALLLHAVALELIDESPTKVLKNARLWHKNKRSKRVIPSTKLGQWLRAVKELNSQKAKTYLLMVLYMGVRSSSALNLKWENVNFREKTATFATKHNLEVMLPIPEPLIADLKKLYKETGQGVFVFPSKTDESFPMYAPKKRIEAISKNINLIFSSHDCRRTFATLAEACGLPTTMIKRMLDHATDSDVTGGYIITEQDTLRKAFNQVATMIDVH</sequence>
<evidence type="ECO:0000313" key="8">
    <source>
        <dbReference type="EMBL" id="HEC75049.1"/>
    </source>
</evidence>
<dbReference type="GO" id="GO:0003677">
    <property type="term" value="F:DNA binding"/>
    <property type="evidence" value="ECO:0007669"/>
    <property type="project" value="UniProtKB-UniRule"/>
</dbReference>
<dbReference type="InterPro" id="IPR038488">
    <property type="entry name" value="Integrase_DNA-bd_sf"/>
</dbReference>
<dbReference type="Gene3D" id="3.30.160.390">
    <property type="entry name" value="Integrase, DNA-binding domain"/>
    <property type="match status" value="1"/>
</dbReference>
<dbReference type="InterPro" id="IPR025166">
    <property type="entry name" value="Integrase_DNA_bind_dom"/>
</dbReference>
<dbReference type="GO" id="GO:0006310">
    <property type="term" value="P:DNA recombination"/>
    <property type="evidence" value="ECO:0007669"/>
    <property type="project" value="UniProtKB-KW"/>
</dbReference>
<evidence type="ECO:0000256" key="3">
    <source>
        <dbReference type="ARBA" id="ARBA00023125"/>
    </source>
</evidence>
<dbReference type="AlphaFoldDB" id="A0A7C1ZV89"/>
<organism evidence="8">
    <name type="scientific">Methylophaga aminisulfidivorans</name>
    <dbReference type="NCBI Taxonomy" id="230105"/>
    <lineage>
        <taxon>Bacteria</taxon>
        <taxon>Pseudomonadati</taxon>
        <taxon>Pseudomonadota</taxon>
        <taxon>Gammaproteobacteria</taxon>
        <taxon>Thiotrichales</taxon>
        <taxon>Piscirickettsiaceae</taxon>
        <taxon>Methylophaga</taxon>
    </lineage>
</organism>
<dbReference type="PANTHER" id="PTHR30629">
    <property type="entry name" value="PROPHAGE INTEGRASE"/>
    <property type="match status" value="1"/>
</dbReference>
<dbReference type="InterPro" id="IPR013762">
    <property type="entry name" value="Integrase-like_cat_sf"/>
</dbReference>
<dbReference type="PROSITE" id="PS51898">
    <property type="entry name" value="TYR_RECOMBINASE"/>
    <property type="match status" value="1"/>
</dbReference>
<dbReference type="Gene3D" id="1.10.150.130">
    <property type="match status" value="1"/>
</dbReference>
<name>A0A7C1ZV89_9GAMM</name>
<feature type="domain" description="Tyr recombinase" evidence="6">
    <location>
        <begin position="200"/>
        <end position="374"/>
    </location>
</feature>
<protein>
    <submittedName>
        <fullName evidence="8">DUF4102 domain-containing protein</fullName>
    </submittedName>
</protein>
<evidence type="ECO:0000256" key="2">
    <source>
        <dbReference type="ARBA" id="ARBA00022908"/>
    </source>
</evidence>
<dbReference type="Gene3D" id="1.10.443.10">
    <property type="entry name" value="Intergrase catalytic core"/>
    <property type="match status" value="1"/>
</dbReference>
<dbReference type="InterPro" id="IPR002104">
    <property type="entry name" value="Integrase_catalytic"/>
</dbReference>
<dbReference type="PROSITE" id="PS51900">
    <property type="entry name" value="CB"/>
    <property type="match status" value="1"/>
</dbReference>
<feature type="domain" description="Core-binding (CB)" evidence="7">
    <location>
        <begin position="100"/>
        <end position="177"/>
    </location>
</feature>
<evidence type="ECO:0000259" key="7">
    <source>
        <dbReference type="PROSITE" id="PS51900"/>
    </source>
</evidence>
<dbReference type="EMBL" id="DRHY01000270">
    <property type="protein sequence ID" value="HEC75049.1"/>
    <property type="molecule type" value="Genomic_DNA"/>
</dbReference>
<dbReference type="SUPFAM" id="SSF56349">
    <property type="entry name" value="DNA breaking-rejoining enzymes"/>
    <property type="match status" value="1"/>
</dbReference>
<dbReference type="InterPro" id="IPR044068">
    <property type="entry name" value="CB"/>
</dbReference>
<proteinExistence type="inferred from homology"/>
<comment type="similarity">
    <text evidence="1">Belongs to the 'phage' integrase family.</text>
</comment>
<dbReference type="InterPro" id="IPR010998">
    <property type="entry name" value="Integrase_recombinase_N"/>
</dbReference>
<comment type="caution">
    <text evidence="8">The sequence shown here is derived from an EMBL/GenBank/DDBJ whole genome shotgun (WGS) entry which is preliminary data.</text>
</comment>
<dbReference type="InterPro" id="IPR050808">
    <property type="entry name" value="Phage_Integrase"/>
</dbReference>
<keyword evidence="2" id="KW-0229">DNA integration</keyword>
<dbReference type="Pfam" id="PF13356">
    <property type="entry name" value="Arm-DNA-bind_3"/>
    <property type="match status" value="1"/>
</dbReference>
<keyword evidence="3 5" id="KW-0238">DNA-binding</keyword>
<reference evidence="8" key="1">
    <citation type="journal article" date="2020" name="mSystems">
        <title>Genome- and Community-Level Interaction Insights into Carbon Utilization and Element Cycling Functions of Hydrothermarchaeota in Hydrothermal Sediment.</title>
        <authorList>
            <person name="Zhou Z."/>
            <person name="Liu Y."/>
            <person name="Xu W."/>
            <person name="Pan J."/>
            <person name="Luo Z.H."/>
            <person name="Li M."/>
        </authorList>
    </citation>
    <scope>NUCLEOTIDE SEQUENCE [LARGE SCALE GENOMIC DNA]</scope>
    <source>
        <strain evidence="8">HyVt-380</strain>
    </source>
</reference>
<accession>A0A7C1ZV89</accession>
<evidence type="ECO:0000256" key="5">
    <source>
        <dbReference type="PROSITE-ProRule" id="PRU01248"/>
    </source>
</evidence>
<gene>
    <name evidence="8" type="ORF">ENI26_11880</name>
</gene>
<dbReference type="Pfam" id="PF00589">
    <property type="entry name" value="Phage_integrase"/>
    <property type="match status" value="1"/>
</dbReference>
<dbReference type="PANTHER" id="PTHR30629:SF2">
    <property type="entry name" value="PROPHAGE INTEGRASE INTS-RELATED"/>
    <property type="match status" value="1"/>
</dbReference>
<dbReference type="Proteomes" id="UP000886384">
    <property type="component" value="Unassembled WGS sequence"/>
</dbReference>
<evidence type="ECO:0000256" key="4">
    <source>
        <dbReference type="ARBA" id="ARBA00023172"/>
    </source>
</evidence>